<dbReference type="PANTHER" id="PTHR33558">
    <property type="entry name" value="GLUTAREDOXIN-LIKE PROTEIN C5ORF63 HOMOLOG"/>
    <property type="match status" value="1"/>
</dbReference>
<evidence type="ECO:0000313" key="2">
    <source>
        <dbReference type="EMBL" id="KAL1878738.1"/>
    </source>
</evidence>
<name>A0ABR3XRV1_9PEZI</name>
<reference evidence="2 3" key="1">
    <citation type="journal article" date="2024" name="IMA Fungus">
        <title>IMA Genome - F19 : A genome assembly and annotation guide to empower mycologists, including annotated draft genome sequences of Ceratocystis pirilliformis, Diaporthe australafricana, Fusarium ophioides, Paecilomyces lecythidis, and Sporothrix stenoceras.</title>
        <authorList>
            <person name="Aylward J."/>
            <person name="Wilson A.M."/>
            <person name="Visagie C.M."/>
            <person name="Spraker J."/>
            <person name="Barnes I."/>
            <person name="Buitendag C."/>
            <person name="Ceriani C."/>
            <person name="Del Mar Angel L."/>
            <person name="du Plessis D."/>
            <person name="Fuchs T."/>
            <person name="Gasser K."/>
            <person name="Kramer D."/>
            <person name="Li W."/>
            <person name="Munsamy K."/>
            <person name="Piso A."/>
            <person name="Price J.L."/>
            <person name="Sonnekus B."/>
            <person name="Thomas C."/>
            <person name="van der Nest A."/>
            <person name="van Dijk A."/>
            <person name="van Heerden A."/>
            <person name="van Vuuren N."/>
            <person name="Yilmaz N."/>
            <person name="Duong T.A."/>
            <person name="van der Merwe N.A."/>
            <person name="Wingfield M.J."/>
            <person name="Wingfield B.D."/>
        </authorList>
    </citation>
    <scope>NUCLEOTIDE SEQUENCE [LARGE SCALE GENOMIC DNA]</scope>
    <source>
        <strain evidence="2 3">CMW 18300</strain>
    </source>
</reference>
<keyword evidence="3" id="KW-1185">Reference proteome</keyword>
<accession>A0ABR3XRV1</accession>
<organism evidence="2 3">
    <name type="scientific">Diaporthe australafricana</name>
    <dbReference type="NCBI Taxonomy" id="127596"/>
    <lineage>
        <taxon>Eukaryota</taxon>
        <taxon>Fungi</taxon>
        <taxon>Dikarya</taxon>
        <taxon>Ascomycota</taxon>
        <taxon>Pezizomycotina</taxon>
        <taxon>Sordariomycetes</taxon>
        <taxon>Sordariomycetidae</taxon>
        <taxon>Diaporthales</taxon>
        <taxon>Diaporthaceae</taxon>
        <taxon>Diaporthe</taxon>
    </lineage>
</organism>
<keyword evidence="1" id="KW-0249">Electron transport</keyword>
<dbReference type="Gene3D" id="3.40.30.10">
    <property type="entry name" value="Glutaredoxin"/>
    <property type="match status" value="1"/>
</dbReference>
<evidence type="ECO:0000313" key="3">
    <source>
        <dbReference type="Proteomes" id="UP001583177"/>
    </source>
</evidence>
<proteinExistence type="inferred from homology"/>
<dbReference type="InterPro" id="IPR036249">
    <property type="entry name" value="Thioredoxin-like_sf"/>
</dbReference>
<dbReference type="InterPro" id="IPR008554">
    <property type="entry name" value="Glutaredoxin-like"/>
</dbReference>
<protein>
    <recommendedName>
        <fullName evidence="1">Glutaredoxin-like protein</fullName>
    </recommendedName>
</protein>
<keyword evidence="1" id="KW-0813">Transport</keyword>
<dbReference type="InterPro" id="IPR052565">
    <property type="entry name" value="Glutaredoxin-like_YDR286C"/>
</dbReference>
<dbReference type="Pfam" id="PF05768">
    <property type="entry name" value="Glrx-like"/>
    <property type="match status" value="1"/>
</dbReference>
<gene>
    <name evidence="2" type="ORF">Daus18300_002014</name>
</gene>
<dbReference type="SUPFAM" id="SSF52833">
    <property type="entry name" value="Thioredoxin-like"/>
    <property type="match status" value="1"/>
</dbReference>
<comment type="similarity">
    <text evidence="1">Belongs to the glutaredoxin family.</text>
</comment>
<dbReference type="EMBL" id="JAWRVE010000011">
    <property type="protein sequence ID" value="KAL1878738.1"/>
    <property type="molecule type" value="Genomic_DNA"/>
</dbReference>
<evidence type="ECO:0000256" key="1">
    <source>
        <dbReference type="RuleBase" id="RU363082"/>
    </source>
</evidence>
<sequence>MRATNKLLQLTCRITLFTRENCGLCVSARSVLSDVWDSRPFVYKEIDIVKPAAQNWKELYDVDVPVIHVSKAGSPEEDPKLASQALKLMHRFTSEQVKATMDKAEKGLTKS</sequence>
<dbReference type="Proteomes" id="UP001583177">
    <property type="component" value="Unassembled WGS sequence"/>
</dbReference>
<comment type="caution">
    <text evidence="2">The sequence shown here is derived from an EMBL/GenBank/DDBJ whole genome shotgun (WGS) entry which is preliminary data.</text>
</comment>
<dbReference type="PANTHER" id="PTHR33558:SF1">
    <property type="entry name" value="GLUTAREDOXIN-LIKE PROTEIN C5ORF63 HOMOLOG"/>
    <property type="match status" value="1"/>
</dbReference>